<evidence type="ECO:0000313" key="3">
    <source>
        <dbReference type="EMBL" id="EOW79925.1"/>
    </source>
</evidence>
<dbReference type="PANTHER" id="PTHR47618:SF2">
    <property type="entry name" value="CYCLIC-DI-AMP PHOSPHODIESTERASE GDPP"/>
    <property type="match status" value="1"/>
</dbReference>
<dbReference type="GO" id="GO:0003676">
    <property type="term" value="F:nucleic acid binding"/>
    <property type="evidence" value="ECO:0007669"/>
    <property type="project" value="InterPro"/>
</dbReference>
<proteinExistence type="predicted"/>
<dbReference type="Proteomes" id="UP000014113">
    <property type="component" value="Unassembled WGS sequence"/>
</dbReference>
<dbReference type="PANTHER" id="PTHR47618">
    <property type="entry name" value="BIFUNCTIONAL OLIGORIBONUCLEASE AND PAP PHOSPHATASE NRNA"/>
    <property type="match status" value="1"/>
</dbReference>
<dbReference type="FunFam" id="3.90.1640.10:FF:000002">
    <property type="entry name" value="Cyclic-di-AMP phosphodiesterase"/>
    <property type="match status" value="1"/>
</dbReference>
<protein>
    <recommendedName>
        <fullName evidence="5">GGDEF domain-containing protein</fullName>
    </recommendedName>
</protein>
<organism evidence="3 4">
    <name type="scientific">Enterococcus columbae DSM 7374 = ATCC 51263</name>
    <dbReference type="NCBI Taxonomy" id="1121865"/>
    <lineage>
        <taxon>Bacteria</taxon>
        <taxon>Bacillati</taxon>
        <taxon>Bacillota</taxon>
        <taxon>Bacilli</taxon>
        <taxon>Lactobacillales</taxon>
        <taxon>Enterococcaceae</taxon>
        <taxon>Enterococcus</taxon>
    </lineage>
</organism>
<dbReference type="eggNOG" id="COG3887">
    <property type="taxonomic scope" value="Bacteria"/>
</dbReference>
<feature type="domain" description="DHHA1" evidence="2">
    <location>
        <begin position="402"/>
        <end position="477"/>
    </location>
</feature>
<evidence type="ECO:0000313" key="4">
    <source>
        <dbReference type="Proteomes" id="UP000014113"/>
    </source>
</evidence>
<dbReference type="STRING" id="1121865.OMW_02019"/>
<gene>
    <name evidence="3" type="ORF">I568_02276</name>
</gene>
<comment type="caution">
    <text evidence="3">The sequence shown here is derived from an EMBL/GenBank/DDBJ whole genome shotgun (WGS) entry which is preliminary data.</text>
</comment>
<evidence type="ECO:0000259" key="2">
    <source>
        <dbReference type="Pfam" id="PF02272"/>
    </source>
</evidence>
<keyword evidence="4" id="KW-1185">Reference proteome</keyword>
<dbReference type="Gene3D" id="3.90.1640.10">
    <property type="entry name" value="inorganic pyrophosphatase (n-terminal core)"/>
    <property type="match status" value="1"/>
</dbReference>
<dbReference type="InterPro" id="IPR003156">
    <property type="entry name" value="DHHA1_dom"/>
</dbReference>
<sequence length="483" mass="54201">MTAIGIISIDNYDDVIDKLDDKESSYLNTMITSIISDWASEHQIFYKRINAERHFFVASEADIEKMQSQKFDILSNFKDQAHKRELLLTMSMGIAYGNGSLKLIGEIAQDNLDLALIRGGDQVVIKDDQLDSKPIFFGGNSDGTIKRTRVRSKAMSTALKRVMQENDQIFIMGHRFPDMDAFGASFGIASLAKMIHKKCWIILNREEITPELQRCINELKQYPELESLLISDQEALTMLNEKSVLVMVDYHRPSMSISQAVYDAFEKIVVIDHHRRGEEYPNKPLLNYIEASASSASELVAELLEYQTNAEIRLSKFVATMMLAGMYVDTKNFTFRSSSRTFDIASYLKAQGADATQVQYLLSSDLDSYLEMSQLISTSQYIAPRIVCAIGLEDRIYGRVTTAKAADTLVSMVGVEAAFVITKQAEEIIGISARSMGNVNVQKIMEALEGGGHFTNAATKIKGQSLEKVRKMLFNEVEKLELS</sequence>
<dbReference type="Pfam" id="PF02272">
    <property type="entry name" value="DHHA1"/>
    <property type="match status" value="1"/>
</dbReference>
<dbReference type="InterPro" id="IPR001667">
    <property type="entry name" value="DDH_dom"/>
</dbReference>
<dbReference type="PATRIC" id="fig|1121865.3.peg.1966"/>
<dbReference type="RefSeq" id="WP_016184125.1">
    <property type="nucleotide sequence ID" value="NZ_JXKI01000010.1"/>
</dbReference>
<dbReference type="Gene3D" id="3.10.310.30">
    <property type="match status" value="1"/>
</dbReference>
<feature type="domain" description="DDH" evidence="1">
    <location>
        <begin position="168"/>
        <end position="326"/>
    </location>
</feature>
<evidence type="ECO:0008006" key="5">
    <source>
        <dbReference type="Google" id="ProtNLM"/>
    </source>
</evidence>
<dbReference type="OrthoDB" id="9759476at2"/>
<dbReference type="Pfam" id="PF01368">
    <property type="entry name" value="DHH"/>
    <property type="match status" value="1"/>
</dbReference>
<dbReference type="InterPro" id="IPR051319">
    <property type="entry name" value="Oligoribo/pAp-PDE_c-di-AMP_PDE"/>
</dbReference>
<reference evidence="3 4" key="1">
    <citation type="submission" date="2013-03" db="EMBL/GenBank/DDBJ databases">
        <title>The Genome Sequence of Enterococcus columbae ATCC_51263 (PacBio/Illumina hybrid assembly).</title>
        <authorList>
            <consortium name="The Broad Institute Genomics Platform"/>
            <consortium name="The Broad Institute Genome Sequencing Center for Infectious Disease"/>
            <person name="Earl A."/>
            <person name="Russ C."/>
            <person name="Gilmore M."/>
            <person name="Surin D."/>
            <person name="Walker B."/>
            <person name="Young S."/>
            <person name="Zeng Q."/>
            <person name="Gargeya S."/>
            <person name="Fitzgerald M."/>
            <person name="Haas B."/>
            <person name="Abouelleil A."/>
            <person name="Allen A.W."/>
            <person name="Alvarado L."/>
            <person name="Arachchi H.M."/>
            <person name="Berlin A.M."/>
            <person name="Chapman S.B."/>
            <person name="Gainer-Dewar J."/>
            <person name="Goldberg J."/>
            <person name="Griggs A."/>
            <person name="Gujja S."/>
            <person name="Hansen M."/>
            <person name="Howarth C."/>
            <person name="Imamovic A."/>
            <person name="Ireland A."/>
            <person name="Larimer J."/>
            <person name="McCowan C."/>
            <person name="Murphy C."/>
            <person name="Pearson M."/>
            <person name="Poon T.W."/>
            <person name="Priest M."/>
            <person name="Roberts A."/>
            <person name="Saif S."/>
            <person name="Shea T."/>
            <person name="Sisk P."/>
            <person name="Sykes S."/>
            <person name="Wortman J."/>
            <person name="Nusbaum C."/>
            <person name="Birren B."/>
        </authorList>
    </citation>
    <scope>NUCLEOTIDE SEQUENCE [LARGE SCALE GENOMIC DNA]</scope>
    <source>
        <strain evidence="3 4">ATCC 51263</strain>
    </source>
</reference>
<name>S0K3M3_9ENTE</name>
<dbReference type="InterPro" id="IPR038763">
    <property type="entry name" value="DHH_sf"/>
</dbReference>
<evidence type="ECO:0000259" key="1">
    <source>
        <dbReference type="Pfam" id="PF01368"/>
    </source>
</evidence>
<dbReference type="SUPFAM" id="SSF64182">
    <property type="entry name" value="DHH phosphoesterases"/>
    <property type="match status" value="1"/>
</dbReference>
<accession>S0K3M3</accession>
<dbReference type="EMBL" id="ASWJ01000011">
    <property type="protein sequence ID" value="EOW79925.1"/>
    <property type="molecule type" value="Genomic_DNA"/>
</dbReference>
<dbReference type="Pfam" id="PF24898">
    <property type="entry name" value="GGDEF_GdpP"/>
    <property type="match status" value="1"/>
</dbReference>
<dbReference type="AlphaFoldDB" id="S0K3M3"/>